<reference evidence="3" key="1">
    <citation type="journal article" date="2021" name="PeerJ">
        <title>Extensive microbial diversity within the chicken gut microbiome revealed by metagenomics and culture.</title>
        <authorList>
            <person name="Gilroy R."/>
            <person name="Ravi A."/>
            <person name="Getino M."/>
            <person name="Pursley I."/>
            <person name="Horton D.L."/>
            <person name="Alikhan N.F."/>
            <person name="Baker D."/>
            <person name="Gharbi K."/>
            <person name="Hall N."/>
            <person name="Watson M."/>
            <person name="Adriaenssens E.M."/>
            <person name="Foster-Nyarko E."/>
            <person name="Jarju S."/>
            <person name="Secka A."/>
            <person name="Antonio M."/>
            <person name="Oren A."/>
            <person name="Chaudhuri R.R."/>
            <person name="La Ragione R."/>
            <person name="Hildebrand F."/>
            <person name="Pallen M.J."/>
        </authorList>
    </citation>
    <scope>NUCLEOTIDE SEQUENCE</scope>
    <source>
        <strain evidence="3">USAMLcec3-2134</strain>
    </source>
</reference>
<dbReference type="InterPro" id="IPR023214">
    <property type="entry name" value="HAD_sf"/>
</dbReference>
<proteinExistence type="predicted"/>
<accession>A0A9D2SD27</accession>
<evidence type="ECO:0000256" key="1">
    <source>
        <dbReference type="SAM" id="MobiDB-lite"/>
    </source>
</evidence>
<dbReference type="Pfam" id="PF00702">
    <property type="entry name" value="Hydrolase"/>
    <property type="match status" value="1"/>
</dbReference>
<dbReference type="EMBL" id="DWXE01000026">
    <property type="protein sequence ID" value="HJB91339.1"/>
    <property type="molecule type" value="Genomic_DNA"/>
</dbReference>
<name>A0A9D2SD27_9FIRM</name>
<evidence type="ECO:0000256" key="2">
    <source>
        <dbReference type="SAM" id="Phobius"/>
    </source>
</evidence>
<evidence type="ECO:0008006" key="5">
    <source>
        <dbReference type="Google" id="ProtNLM"/>
    </source>
</evidence>
<feature type="transmembrane region" description="Helical" evidence="2">
    <location>
        <begin position="40"/>
        <end position="61"/>
    </location>
</feature>
<dbReference type="AlphaFoldDB" id="A0A9D2SD27"/>
<gene>
    <name evidence="3" type="ORF">H9763_07715</name>
</gene>
<organism evidence="3 4">
    <name type="scientific">Candidatus Eisenbergiella merdigallinarum</name>
    <dbReference type="NCBI Taxonomy" id="2838552"/>
    <lineage>
        <taxon>Bacteria</taxon>
        <taxon>Bacillati</taxon>
        <taxon>Bacillota</taxon>
        <taxon>Clostridia</taxon>
        <taxon>Lachnospirales</taxon>
        <taxon>Lachnospiraceae</taxon>
        <taxon>Eisenbergiella</taxon>
    </lineage>
</organism>
<dbReference type="Gene3D" id="3.40.50.1000">
    <property type="entry name" value="HAD superfamily/HAD-like"/>
    <property type="match status" value="1"/>
</dbReference>
<evidence type="ECO:0000313" key="4">
    <source>
        <dbReference type="Proteomes" id="UP000886883"/>
    </source>
</evidence>
<keyword evidence="2" id="KW-0812">Transmembrane</keyword>
<comment type="caution">
    <text evidence="3">The sequence shown here is derived from an EMBL/GenBank/DDBJ whole genome shotgun (WGS) entry which is preliminary data.</text>
</comment>
<feature type="region of interest" description="Disordered" evidence="1">
    <location>
        <begin position="63"/>
        <end position="86"/>
    </location>
</feature>
<dbReference type="SUPFAM" id="SSF56784">
    <property type="entry name" value="HAD-like"/>
    <property type="match status" value="1"/>
</dbReference>
<keyword evidence="2" id="KW-0472">Membrane</keyword>
<dbReference type="Proteomes" id="UP000886883">
    <property type="component" value="Unassembled WGS sequence"/>
</dbReference>
<keyword evidence="2" id="KW-1133">Transmembrane helix</keyword>
<dbReference type="Gene3D" id="1.10.150.400">
    <property type="match status" value="1"/>
</dbReference>
<evidence type="ECO:0000313" key="3">
    <source>
        <dbReference type="EMBL" id="HJB91339.1"/>
    </source>
</evidence>
<protein>
    <recommendedName>
        <fullName evidence="5">HAD family hydrolase</fullName>
    </recommendedName>
</protein>
<dbReference type="InterPro" id="IPR036412">
    <property type="entry name" value="HAD-like_sf"/>
</dbReference>
<reference evidence="3" key="2">
    <citation type="submission" date="2021-04" db="EMBL/GenBank/DDBJ databases">
        <authorList>
            <person name="Gilroy R."/>
        </authorList>
    </citation>
    <scope>NUCLEOTIDE SEQUENCE</scope>
    <source>
        <strain evidence="3">USAMLcec3-2134</strain>
    </source>
</reference>
<sequence>MTELRMRVYGALVNRVPEIREKYHNVRDGQTDSRERLRAWAYLLFLNAVWALGLAGVFGLAGGSRSRKGPDCRTAARLPDGPESALSLRESPQELADRLEPFDVVSFDVFDTLLLRPVCRPEDLFYLVGERLGYPDFKNLRMRAEEAARKECERLEGHRETDLFRIYGWLEREAGICAKEGMRAEERAEEELCFANPYLLETFRILKERGKRIIALSDMYLSEKQIRRMLEKCGFTGLEGCLVSCGQRCSKSDGGLYEAAKRLFGPDRSFVHIGDNPVSDGENAKRAGWSSVRYQNVNESGKAYRAVEMSPVAGSIYRGLVNARLHNGLTCYDKDYEYGFVYGGIFALGYCQFIHACAKARGTEKILFLSRDGDILKQVYDRLYPQEAKAGRTRYALWSRLAAAKLSAGFYRQDYFRRFLFHKVNQGYTLREIFSTMELEDLLDGIEDPRAQLTDKNVGVVKDYLCGRWEEVLAHYEKQNEEAKAYYEEALSGCRTAAAVDIGWAGSGALALDYLVNRVWKLGCDITGIVAGTNTPHNAEPDMSEAQLASGKLISYAFSSAHNRDLWERHDPAKGDNVVMERLLSSPLPGFRGFAGEDYEAKALAPRADEEARRAARIQAGVLDYCSLYQSLRIPEYAGAISGRDAAAPAFLWMAGKKKLPEGTDIQCVLT</sequence>